<organism evidence="1 2">
    <name type="scientific">Planococcus wigleyi</name>
    <dbReference type="NCBI Taxonomy" id="2762216"/>
    <lineage>
        <taxon>Bacteria</taxon>
        <taxon>Bacillati</taxon>
        <taxon>Bacillota</taxon>
        <taxon>Bacilli</taxon>
        <taxon>Bacillales</taxon>
        <taxon>Caryophanaceae</taxon>
        <taxon>Planococcus</taxon>
    </lineage>
</organism>
<evidence type="ECO:0000313" key="1">
    <source>
        <dbReference type="EMBL" id="MBD8015548.1"/>
    </source>
</evidence>
<reference evidence="1 2" key="1">
    <citation type="submission" date="2020-08" db="EMBL/GenBank/DDBJ databases">
        <title>A Genomic Blueprint of the Chicken Gut Microbiome.</title>
        <authorList>
            <person name="Gilroy R."/>
            <person name="Ravi A."/>
            <person name="Getino M."/>
            <person name="Pursley I."/>
            <person name="Horton D.L."/>
            <person name="Alikhan N.-F."/>
            <person name="Baker D."/>
            <person name="Gharbi K."/>
            <person name="Hall N."/>
            <person name="Watson M."/>
            <person name="Adriaenssens E.M."/>
            <person name="Foster-Nyarko E."/>
            <person name="Jarju S."/>
            <person name="Secka A."/>
            <person name="Antonio M."/>
            <person name="Oren A."/>
            <person name="Chaudhuri R."/>
            <person name="La Ragione R.M."/>
            <person name="Hildebrand F."/>
            <person name="Pallen M.J."/>
        </authorList>
    </citation>
    <scope>NUCLEOTIDE SEQUENCE [LARGE SCALE GENOMIC DNA]</scope>
    <source>
        <strain evidence="1 2">Sa1BUA13</strain>
    </source>
</reference>
<name>A0ABR8WEU1_9BACL</name>
<keyword evidence="2" id="KW-1185">Reference proteome</keyword>
<dbReference type="RefSeq" id="WP_191715735.1">
    <property type="nucleotide sequence ID" value="NZ_JACSPU010000004.1"/>
</dbReference>
<sequence length="310" mass="35745">MKVDGIKHSEWADTKFTLHLISQILGKIKLETAQQEPQWAHVGLCLTTDGFSTGMLFQKNTAFQLDVDIRNSQILINVDGNVRSLELKSSKAIKDYFEEIMEALNSNGIRVTINPKPQEMAYQKNLNEDSTPLTFNRQQAMRGLQLFHLAQREQLKFVGPLRCRKVKPQLFWGTFDVSLLIVKNKMDPFPENKIIEKAAFDEQMIEYGFWLGDDKVDVPTFFVLPYPFIYKDLNFDALKPKEAYYDQSVSEYFLSLENAFSSDGAGQPIQDFFHSSFDILSRELLWADSAHYFIPLKMNKQNDADRTDKG</sequence>
<dbReference type="Pfam" id="PF19459">
    <property type="entry name" value="DUF5996"/>
    <property type="match status" value="1"/>
</dbReference>
<comment type="caution">
    <text evidence="1">The sequence shown here is derived from an EMBL/GenBank/DDBJ whole genome shotgun (WGS) entry which is preliminary data.</text>
</comment>
<proteinExistence type="predicted"/>
<protein>
    <submittedName>
        <fullName evidence="1">Uncharacterized protein</fullName>
    </submittedName>
</protein>
<accession>A0ABR8WEU1</accession>
<dbReference type="EMBL" id="JACSPU010000004">
    <property type="protein sequence ID" value="MBD8015548.1"/>
    <property type="molecule type" value="Genomic_DNA"/>
</dbReference>
<dbReference type="InterPro" id="IPR046038">
    <property type="entry name" value="DUF5996"/>
</dbReference>
<dbReference type="Proteomes" id="UP000658980">
    <property type="component" value="Unassembled WGS sequence"/>
</dbReference>
<evidence type="ECO:0000313" key="2">
    <source>
        <dbReference type="Proteomes" id="UP000658980"/>
    </source>
</evidence>
<gene>
    <name evidence="1" type="ORF">H9630_12040</name>
</gene>